<comment type="caution">
    <text evidence="1">The sequence shown here is derived from an EMBL/GenBank/DDBJ whole genome shotgun (WGS) entry which is preliminary data.</text>
</comment>
<dbReference type="EMBL" id="PGOL01000136">
    <property type="protein sequence ID" value="PKI75947.1"/>
    <property type="molecule type" value="Genomic_DNA"/>
</dbReference>
<evidence type="ECO:0000313" key="2">
    <source>
        <dbReference type="Proteomes" id="UP000233551"/>
    </source>
</evidence>
<evidence type="ECO:0000313" key="1">
    <source>
        <dbReference type="EMBL" id="PKI75947.1"/>
    </source>
</evidence>
<sequence>MVTPLTLLTPEEVNKIIEERFTKMERKRMGVLVFNSNITLPLSAEIQNTQLSPRFSFPKITTYDDENIKCLSFPTTLTGSAAEWFNLLPTGSIKSFEQLRYKFVQKFARMQGIKKDVNSLFGMEQRDGEMPALGITVRAKRFMMLEKALATEKKTKEKTDAESLVRQLRSSFGKGTSKALCRAGCTRGVRCDGCLLGGLRLQNVRIRIEGPRGRGLDTMLIVKRNEWVNEAKDNEVPNTKVPPAG</sequence>
<dbReference type="PANTHER" id="PTHR33223">
    <property type="entry name" value="CCHC-TYPE DOMAIN-CONTAINING PROTEIN"/>
    <property type="match status" value="1"/>
</dbReference>
<gene>
    <name evidence="1" type="ORF">CRG98_003681</name>
</gene>
<organism evidence="1 2">
    <name type="scientific">Punica granatum</name>
    <name type="common">Pomegranate</name>
    <dbReference type="NCBI Taxonomy" id="22663"/>
    <lineage>
        <taxon>Eukaryota</taxon>
        <taxon>Viridiplantae</taxon>
        <taxon>Streptophyta</taxon>
        <taxon>Embryophyta</taxon>
        <taxon>Tracheophyta</taxon>
        <taxon>Spermatophyta</taxon>
        <taxon>Magnoliopsida</taxon>
        <taxon>eudicotyledons</taxon>
        <taxon>Gunneridae</taxon>
        <taxon>Pentapetalae</taxon>
        <taxon>rosids</taxon>
        <taxon>malvids</taxon>
        <taxon>Myrtales</taxon>
        <taxon>Lythraceae</taxon>
        <taxon>Punica</taxon>
    </lineage>
</organism>
<accession>A0A2I0L5F7</accession>
<dbReference type="Proteomes" id="UP000233551">
    <property type="component" value="Unassembled WGS sequence"/>
</dbReference>
<dbReference type="AlphaFoldDB" id="A0A2I0L5F7"/>
<dbReference type="PANTHER" id="PTHR33223:SF10">
    <property type="entry name" value="AMINOTRANSFERASE-LIKE PLANT MOBILE DOMAIN-CONTAINING PROTEIN"/>
    <property type="match status" value="1"/>
</dbReference>
<protein>
    <recommendedName>
        <fullName evidence="3">Retrotransposon gag domain-containing protein</fullName>
    </recommendedName>
</protein>
<keyword evidence="2" id="KW-1185">Reference proteome</keyword>
<reference evidence="1 2" key="1">
    <citation type="submission" date="2017-11" db="EMBL/GenBank/DDBJ databases">
        <title>De-novo sequencing of pomegranate (Punica granatum L.) genome.</title>
        <authorList>
            <person name="Akparov Z."/>
            <person name="Amiraslanov A."/>
            <person name="Hajiyeva S."/>
            <person name="Abbasov M."/>
            <person name="Kaur K."/>
            <person name="Hamwieh A."/>
            <person name="Solovyev V."/>
            <person name="Salamov A."/>
            <person name="Braich B."/>
            <person name="Kosarev P."/>
            <person name="Mahmoud A."/>
            <person name="Hajiyev E."/>
            <person name="Babayeva S."/>
            <person name="Izzatullayeva V."/>
            <person name="Mammadov A."/>
            <person name="Mammadov A."/>
            <person name="Sharifova S."/>
            <person name="Ojaghi J."/>
            <person name="Eynullazada K."/>
            <person name="Bayramov B."/>
            <person name="Abdulazimova A."/>
            <person name="Shahmuradov I."/>
        </authorList>
    </citation>
    <scope>NUCLEOTIDE SEQUENCE [LARGE SCALE GENOMIC DNA]</scope>
    <source>
        <strain evidence="2">cv. AG2017</strain>
        <tissue evidence="1">Leaf</tissue>
    </source>
</reference>
<name>A0A2I0L5F7_PUNGR</name>
<evidence type="ECO:0008006" key="3">
    <source>
        <dbReference type="Google" id="ProtNLM"/>
    </source>
</evidence>
<proteinExistence type="predicted"/>